<protein>
    <submittedName>
        <fullName evidence="8">CG34376</fullName>
    </submittedName>
</protein>
<feature type="compositionally biased region" description="Low complexity" evidence="6">
    <location>
        <begin position="478"/>
        <end position="489"/>
    </location>
</feature>
<feature type="compositionally biased region" description="Polar residues" evidence="6">
    <location>
        <begin position="454"/>
        <end position="477"/>
    </location>
</feature>
<reference evidence="8 9" key="1">
    <citation type="submission" date="2015-08" db="EMBL/GenBank/DDBJ databases">
        <title>Ancestral chromatin configuration constrains chromatin evolution on differentiating sex chromosomes in Drosophila.</title>
        <authorList>
            <person name="Zhou Q."/>
            <person name="Bachtrog D."/>
        </authorList>
    </citation>
    <scope>NUCLEOTIDE SEQUENCE [LARGE SCALE GENOMIC DNA]</scope>
    <source>
        <tissue evidence="8">Whole larvae</tissue>
    </source>
</reference>
<evidence type="ECO:0000256" key="5">
    <source>
        <dbReference type="ARBA" id="ARBA00023242"/>
    </source>
</evidence>
<dbReference type="EMBL" id="CP012526">
    <property type="protein sequence ID" value="ALC47245.1"/>
    <property type="molecule type" value="Genomic_DNA"/>
</dbReference>
<dbReference type="Pfam" id="PF00651">
    <property type="entry name" value="BTB"/>
    <property type="match status" value="1"/>
</dbReference>
<feature type="compositionally biased region" description="Polar residues" evidence="6">
    <location>
        <begin position="117"/>
        <end position="127"/>
    </location>
</feature>
<keyword evidence="9" id="KW-1185">Reference proteome</keyword>
<dbReference type="OMA" id="HNPNLMH"/>
<feature type="compositionally biased region" description="Low complexity" evidence="6">
    <location>
        <begin position="648"/>
        <end position="663"/>
    </location>
</feature>
<evidence type="ECO:0000256" key="6">
    <source>
        <dbReference type="SAM" id="MobiDB-lite"/>
    </source>
</evidence>
<keyword evidence="5" id="KW-0539">Nucleus</keyword>
<evidence type="ECO:0000259" key="7">
    <source>
        <dbReference type="PROSITE" id="PS50097"/>
    </source>
</evidence>
<feature type="compositionally biased region" description="Basic residues" evidence="6">
    <location>
        <begin position="530"/>
        <end position="545"/>
    </location>
</feature>
<keyword evidence="4" id="KW-0862">Zinc</keyword>
<evidence type="ECO:0000256" key="3">
    <source>
        <dbReference type="ARBA" id="ARBA00022771"/>
    </source>
</evidence>
<dbReference type="InterPro" id="IPR011333">
    <property type="entry name" value="SKP1/BTB/POZ_sf"/>
</dbReference>
<dbReference type="InterPro" id="IPR007588">
    <property type="entry name" value="Znf_FLYWCH"/>
</dbReference>
<proteinExistence type="predicted"/>
<feature type="compositionally biased region" description="Polar residues" evidence="6">
    <location>
        <begin position="279"/>
        <end position="294"/>
    </location>
</feature>
<feature type="compositionally biased region" description="Polar residues" evidence="6">
    <location>
        <begin position="178"/>
        <end position="189"/>
    </location>
</feature>
<feature type="compositionally biased region" description="Low complexity" evidence="6">
    <location>
        <begin position="140"/>
        <end position="154"/>
    </location>
</feature>
<evidence type="ECO:0000313" key="9">
    <source>
        <dbReference type="Proteomes" id="UP000494163"/>
    </source>
</evidence>
<feature type="region of interest" description="Disordered" evidence="6">
    <location>
        <begin position="609"/>
        <end position="667"/>
    </location>
</feature>
<dbReference type="SMR" id="A0A0M4F6D1"/>
<keyword evidence="2" id="KW-0479">Metal-binding</keyword>
<dbReference type="SUPFAM" id="SSF54695">
    <property type="entry name" value="POZ domain"/>
    <property type="match status" value="1"/>
</dbReference>
<dbReference type="GO" id="GO:0008270">
    <property type="term" value="F:zinc ion binding"/>
    <property type="evidence" value="ECO:0007669"/>
    <property type="project" value="UniProtKB-KW"/>
</dbReference>
<accession>A0A0M4F6D1</accession>
<sequence length="696" mass="74656">MDDEFKLCWKNFQDNIASGFQNLYDRGDLVDVTLACDGKLLQAHKIVLAICSPYFQEIFTTNPCQHPIIILKDVSFNIMCELLEFMYQGVVNVKHTELQSFMKIGQLLQIKGLATNSNASPGSSASEKSAHQAVVGDDTNNSSSNHSNNNNNSKSEAEPHDASNKNISNSNNTQNNSRTPTPASPTGNPVASPLYASSKRLAPTDFNSEALSIHSRKQQRRLLPEQAGESGSEHVDNAAGAGMDNALNSDEFFMTPIPHLSMVESRYDLNSLKRESEAHQQAGSNSAANPSTMRNPFAPNFMDYNSFYKTGNSSSNMSGPAGGNNGNGLGVAASTEYPNELYMPSDYSKNFANHMDIPSNGSNMVMLSTTSLLHGNCVFNRNNTVATQQGMKTYWLCKSYRISMCRARCITHLGRIISATGVHNHLPHMRAGSSNSSSNNNNSSNGAPASGSNVATVTVTPNPNPGQLNYSISDVTQSAGSGSSSGGVSLEAHQPSAMGSSSTVRLGPTIFANQSTSAAGPVLTTSSAAHHPHHHHHHPHHHTHPHTLPNLVVQQHAAHSMDHHVMTSSPAPPNSVIQNMMHNPNLMHLSHTHHQHQQQDSPHHLELSAAGPSLLPISPAHMQQSPQSNRSGHSMHGNGSATPPPPSAAATQAVEANQQQQQQHVDLNESAGSTAHVIDSITISPGSGHNFKIENM</sequence>
<name>A0A0M4F6D1_DROBS</name>
<dbReference type="AlphaFoldDB" id="A0A0M4F6D1"/>
<comment type="subcellular location">
    <subcellularLocation>
        <location evidence="1">Nucleus</location>
    </subcellularLocation>
</comment>
<feature type="region of interest" description="Disordered" evidence="6">
    <location>
        <begin position="427"/>
        <end position="504"/>
    </location>
</feature>
<dbReference type="STRING" id="30019.A0A0M4F6D1"/>
<feature type="region of interest" description="Disordered" evidence="6">
    <location>
        <begin position="210"/>
        <end position="243"/>
    </location>
</feature>
<dbReference type="Pfam" id="PF04500">
    <property type="entry name" value="FLYWCH"/>
    <property type="match status" value="1"/>
</dbReference>
<evidence type="ECO:0000313" key="8">
    <source>
        <dbReference type="EMBL" id="ALC47245.1"/>
    </source>
</evidence>
<organism evidence="8 9">
    <name type="scientific">Drosophila busckii</name>
    <name type="common">Fruit fly</name>
    <dbReference type="NCBI Taxonomy" id="30019"/>
    <lineage>
        <taxon>Eukaryota</taxon>
        <taxon>Metazoa</taxon>
        <taxon>Ecdysozoa</taxon>
        <taxon>Arthropoda</taxon>
        <taxon>Hexapoda</taxon>
        <taxon>Insecta</taxon>
        <taxon>Pterygota</taxon>
        <taxon>Neoptera</taxon>
        <taxon>Endopterygota</taxon>
        <taxon>Diptera</taxon>
        <taxon>Brachycera</taxon>
        <taxon>Muscomorpha</taxon>
        <taxon>Ephydroidea</taxon>
        <taxon>Drosophilidae</taxon>
        <taxon>Drosophila</taxon>
    </lineage>
</organism>
<dbReference type="InterPro" id="IPR051095">
    <property type="entry name" value="Dros_DevTransReg"/>
</dbReference>
<dbReference type="Gene3D" id="3.30.710.10">
    <property type="entry name" value="Potassium Channel Kv1.1, Chain A"/>
    <property type="match status" value="1"/>
</dbReference>
<evidence type="ECO:0000256" key="2">
    <source>
        <dbReference type="ARBA" id="ARBA00022723"/>
    </source>
</evidence>
<feature type="compositionally biased region" description="Polar residues" evidence="6">
    <location>
        <begin position="517"/>
        <end position="528"/>
    </location>
</feature>
<dbReference type="OrthoDB" id="2311693at2759"/>
<feature type="region of interest" description="Disordered" evidence="6">
    <location>
        <begin position="517"/>
        <end position="579"/>
    </location>
</feature>
<keyword evidence="3" id="KW-0863">Zinc-finger</keyword>
<feature type="compositionally biased region" description="Low complexity" evidence="6">
    <location>
        <begin position="164"/>
        <end position="177"/>
    </location>
</feature>
<evidence type="ECO:0000256" key="1">
    <source>
        <dbReference type="ARBA" id="ARBA00004123"/>
    </source>
</evidence>
<feature type="region of interest" description="Disordered" evidence="6">
    <location>
        <begin position="274"/>
        <end position="295"/>
    </location>
</feature>
<dbReference type="PANTHER" id="PTHR23110">
    <property type="entry name" value="BTB DOMAIN TRANSCRIPTION FACTOR"/>
    <property type="match status" value="1"/>
</dbReference>
<dbReference type="PROSITE" id="PS50097">
    <property type="entry name" value="BTB"/>
    <property type="match status" value="1"/>
</dbReference>
<dbReference type="Gene3D" id="2.20.25.240">
    <property type="match status" value="1"/>
</dbReference>
<dbReference type="GO" id="GO:0006357">
    <property type="term" value="P:regulation of transcription by RNA polymerase II"/>
    <property type="evidence" value="ECO:0007669"/>
    <property type="project" value="TreeGrafter"/>
</dbReference>
<feature type="compositionally biased region" description="Low complexity" evidence="6">
    <location>
        <begin position="431"/>
        <end position="453"/>
    </location>
</feature>
<dbReference type="PANTHER" id="PTHR23110:SF81">
    <property type="entry name" value="BTB-PROTEIN-VII, ISOFORM F-RELATED"/>
    <property type="match status" value="1"/>
</dbReference>
<feature type="region of interest" description="Disordered" evidence="6">
    <location>
        <begin position="117"/>
        <end position="194"/>
    </location>
</feature>
<feature type="domain" description="BTB" evidence="7">
    <location>
        <begin position="30"/>
        <end position="95"/>
    </location>
</feature>
<gene>
    <name evidence="8" type="ORF">Dbus_chr3Rg1995</name>
</gene>
<dbReference type="SMART" id="SM00225">
    <property type="entry name" value="BTB"/>
    <property type="match status" value="1"/>
</dbReference>
<dbReference type="InterPro" id="IPR000210">
    <property type="entry name" value="BTB/POZ_dom"/>
</dbReference>
<dbReference type="GO" id="GO:0005634">
    <property type="term" value="C:nucleus"/>
    <property type="evidence" value="ECO:0007669"/>
    <property type="project" value="UniProtKB-SubCell"/>
</dbReference>
<dbReference type="CDD" id="cd18315">
    <property type="entry name" value="BTB_POZ_BAB-like"/>
    <property type="match status" value="1"/>
</dbReference>
<evidence type="ECO:0000256" key="4">
    <source>
        <dbReference type="ARBA" id="ARBA00022833"/>
    </source>
</evidence>
<feature type="compositionally biased region" description="Polar residues" evidence="6">
    <location>
        <begin position="621"/>
        <end position="632"/>
    </location>
</feature>
<dbReference type="Proteomes" id="UP000494163">
    <property type="component" value="Chromosome 3R"/>
</dbReference>